<dbReference type="EMBL" id="LR590463">
    <property type="protein sequence ID" value="VTP63050.1"/>
    <property type="molecule type" value="Genomic_DNA"/>
</dbReference>
<reference evidence="1 2" key="1">
    <citation type="submission" date="2019-05" db="EMBL/GenBank/DDBJ databases">
        <authorList>
            <consortium name="Pathogen Informatics"/>
        </authorList>
    </citation>
    <scope>NUCLEOTIDE SEQUENCE [LARGE SCALE GENOMIC DNA]</scope>
    <source>
        <strain evidence="1 2">NCTC12971</strain>
    </source>
</reference>
<sequence length="51" mass="5435">MYRHPEQEAPLKLLGATPVRGDLQSLDEQALADLIAGSDVLVFSAAQAEKA</sequence>
<dbReference type="Proteomes" id="UP000307968">
    <property type="component" value="Chromosome"/>
</dbReference>
<protein>
    <submittedName>
        <fullName evidence="1">Uncharacterized protein</fullName>
    </submittedName>
</protein>
<evidence type="ECO:0000313" key="2">
    <source>
        <dbReference type="Proteomes" id="UP000307968"/>
    </source>
</evidence>
<gene>
    <name evidence="1" type="ORF">NCTC12971_02946</name>
</gene>
<organism evidence="1 2">
    <name type="scientific">Serratia rubidaea</name>
    <name type="common">Serratia marinorubra</name>
    <dbReference type="NCBI Taxonomy" id="61652"/>
    <lineage>
        <taxon>Bacteria</taxon>
        <taxon>Pseudomonadati</taxon>
        <taxon>Pseudomonadota</taxon>
        <taxon>Gammaproteobacteria</taxon>
        <taxon>Enterobacterales</taxon>
        <taxon>Yersiniaceae</taxon>
        <taxon>Serratia</taxon>
    </lineage>
</organism>
<proteinExistence type="predicted"/>
<dbReference type="AlphaFoldDB" id="A0A4U9HG95"/>
<name>A0A4U9HG95_SERRU</name>
<accession>A0A4U9HG95</accession>
<evidence type="ECO:0000313" key="1">
    <source>
        <dbReference type="EMBL" id="VTP63050.1"/>
    </source>
</evidence>